<evidence type="ECO:0000313" key="2">
    <source>
        <dbReference type="Proteomes" id="UP000822688"/>
    </source>
</evidence>
<comment type="caution">
    <text evidence="1">The sequence shown here is derived from an EMBL/GenBank/DDBJ whole genome shotgun (WGS) entry which is preliminary data.</text>
</comment>
<reference evidence="1" key="1">
    <citation type="submission" date="2020-06" db="EMBL/GenBank/DDBJ databases">
        <title>WGS assembly of Ceratodon purpureus strain R40.</title>
        <authorList>
            <person name="Carey S.B."/>
            <person name="Jenkins J."/>
            <person name="Shu S."/>
            <person name="Lovell J.T."/>
            <person name="Sreedasyam A."/>
            <person name="Maumus F."/>
            <person name="Tiley G.P."/>
            <person name="Fernandez-Pozo N."/>
            <person name="Barry K."/>
            <person name="Chen C."/>
            <person name="Wang M."/>
            <person name="Lipzen A."/>
            <person name="Daum C."/>
            <person name="Saski C.A."/>
            <person name="Payton A.C."/>
            <person name="Mcbreen J.C."/>
            <person name="Conrad R.E."/>
            <person name="Kollar L.M."/>
            <person name="Olsson S."/>
            <person name="Huttunen S."/>
            <person name="Landis J.B."/>
            <person name="Wickett N.J."/>
            <person name="Johnson M.G."/>
            <person name="Rensing S.A."/>
            <person name="Grimwood J."/>
            <person name="Schmutz J."/>
            <person name="Mcdaniel S.F."/>
        </authorList>
    </citation>
    <scope>NUCLEOTIDE SEQUENCE</scope>
    <source>
        <strain evidence="1">R40</strain>
    </source>
</reference>
<sequence>MTTPRGDPVAVPAPATWHHHCENFIINLPASTSGKRKKSRRIIFFVSLHHADQVACTRNSADTCDMGEALLVMGLCTDSGADRNDFVLSDITGFGAFIWARL</sequence>
<name>A0A8T0H0F3_CERPU</name>
<accession>A0A8T0H0F3</accession>
<dbReference type="AlphaFoldDB" id="A0A8T0H0F3"/>
<proteinExistence type="predicted"/>
<gene>
    <name evidence="1" type="ORF">KC19_8G038400</name>
</gene>
<organism evidence="1 2">
    <name type="scientific">Ceratodon purpureus</name>
    <name type="common">Fire moss</name>
    <name type="synonym">Dicranum purpureum</name>
    <dbReference type="NCBI Taxonomy" id="3225"/>
    <lineage>
        <taxon>Eukaryota</taxon>
        <taxon>Viridiplantae</taxon>
        <taxon>Streptophyta</taxon>
        <taxon>Embryophyta</taxon>
        <taxon>Bryophyta</taxon>
        <taxon>Bryophytina</taxon>
        <taxon>Bryopsida</taxon>
        <taxon>Dicranidae</taxon>
        <taxon>Pseudoditrichales</taxon>
        <taxon>Ditrichaceae</taxon>
        <taxon>Ceratodon</taxon>
    </lineage>
</organism>
<dbReference type="Proteomes" id="UP000822688">
    <property type="component" value="Chromosome 8"/>
</dbReference>
<dbReference type="EMBL" id="CM026429">
    <property type="protein sequence ID" value="KAG0563528.1"/>
    <property type="molecule type" value="Genomic_DNA"/>
</dbReference>
<evidence type="ECO:0000313" key="1">
    <source>
        <dbReference type="EMBL" id="KAG0563528.1"/>
    </source>
</evidence>
<keyword evidence="2" id="KW-1185">Reference proteome</keyword>
<protein>
    <submittedName>
        <fullName evidence="1">Uncharacterized protein</fullName>
    </submittedName>
</protein>